<keyword evidence="1" id="KW-0449">Lipoprotein</keyword>
<dbReference type="EMBL" id="CP012109">
    <property type="protein sequence ID" value="AKQ68120.1"/>
    <property type="molecule type" value="Genomic_DNA"/>
</dbReference>
<accession>A0A0H4X3A6</accession>
<reference evidence="1 2" key="1">
    <citation type="journal article" date="2016" name="PLoS ONE">
        <title>Complete Genome Sequence and Comparative Genomics of a Novel Myxobacterium Myxococcus hansupus.</title>
        <authorList>
            <person name="Sharma G."/>
            <person name="Narwani T."/>
            <person name="Subramanian S."/>
        </authorList>
    </citation>
    <scope>NUCLEOTIDE SEQUENCE [LARGE SCALE GENOMIC DNA]</scope>
    <source>
        <strain evidence="2">mixupus</strain>
    </source>
</reference>
<keyword evidence="2" id="KW-1185">Reference proteome</keyword>
<sequence length="83" mass="8878">MFQLKGVLALFPALLAAGCGSLSDEGEAAEVSQPVADRAKCDAQASRRRFVSKDKQECQAVFFVCARGESPFFDTCGCGCSRH</sequence>
<dbReference type="PATRIC" id="fig|1297742.4.peg.5077"/>
<dbReference type="AlphaFoldDB" id="A0A0H4X3A6"/>
<dbReference type="Proteomes" id="UP000009026">
    <property type="component" value="Chromosome"/>
</dbReference>
<gene>
    <name evidence="1" type="ORF">A176_005032</name>
</gene>
<dbReference type="KEGG" id="mym:A176_005032"/>
<evidence type="ECO:0000313" key="1">
    <source>
        <dbReference type="EMBL" id="AKQ68120.1"/>
    </source>
</evidence>
<dbReference type="OrthoDB" id="8562597at2"/>
<dbReference type="PROSITE" id="PS51257">
    <property type="entry name" value="PROKAR_LIPOPROTEIN"/>
    <property type="match status" value="1"/>
</dbReference>
<evidence type="ECO:0000313" key="2">
    <source>
        <dbReference type="Proteomes" id="UP000009026"/>
    </source>
</evidence>
<protein>
    <submittedName>
        <fullName evidence="1">Putative lipoprotein</fullName>
    </submittedName>
</protein>
<organism evidence="1 2">
    <name type="scientific">Pseudomyxococcus hansupus</name>
    <dbReference type="NCBI Taxonomy" id="1297742"/>
    <lineage>
        <taxon>Bacteria</taxon>
        <taxon>Pseudomonadati</taxon>
        <taxon>Myxococcota</taxon>
        <taxon>Myxococcia</taxon>
        <taxon>Myxococcales</taxon>
        <taxon>Cystobacterineae</taxon>
        <taxon>Myxococcaceae</taxon>
        <taxon>Pseudomyxococcus</taxon>
    </lineage>
</organism>
<dbReference type="RefSeq" id="WP_002637300.1">
    <property type="nucleotide sequence ID" value="NZ_CP012109.1"/>
</dbReference>
<dbReference type="STRING" id="1297742.A176_005032"/>
<proteinExistence type="predicted"/>
<name>A0A0H4X3A6_9BACT</name>